<dbReference type="AlphaFoldDB" id="A0A383A5Y9"/>
<reference evidence="1" key="1">
    <citation type="submission" date="2018-05" db="EMBL/GenBank/DDBJ databases">
        <authorList>
            <person name="Lanie J.A."/>
            <person name="Ng W.-L."/>
            <person name="Kazmierczak K.M."/>
            <person name="Andrzejewski T.M."/>
            <person name="Davidsen T.M."/>
            <person name="Wayne K.J."/>
            <person name="Tettelin H."/>
            <person name="Glass J.I."/>
            <person name="Rusch D."/>
            <person name="Podicherti R."/>
            <person name="Tsui H.-C.T."/>
            <person name="Winkler M.E."/>
        </authorList>
    </citation>
    <scope>NUCLEOTIDE SEQUENCE</scope>
</reference>
<gene>
    <name evidence="1" type="ORF">METZ01_LOCUS455918</name>
</gene>
<organism evidence="1">
    <name type="scientific">marine metagenome</name>
    <dbReference type="NCBI Taxonomy" id="408172"/>
    <lineage>
        <taxon>unclassified sequences</taxon>
        <taxon>metagenomes</taxon>
        <taxon>ecological metagenomes</taxon>
    </lineage>
</organism>
<sequence length="70" mass="7845">MKKIAHSLLFIFILVSLAVAGEEPLVISTNSLVTEDGRVRIHLTLKNTGQRTLYGVQPMIHFHHTMAMMS</sequence>
<name>A0A383A5Y9_9ZZZZ</name>
<protein>
    <submittedName>
        <fullName evidence="1">Uncharacterized protein</fullName>
    </submittedName>
</protein>
<feature type="non-terminal residue" evidence="1">
    <location>
        <position position="70"/>
    </location>
</feature>
<accession>A0A383A5Y9</accession>
<proteinExistence type="predicted"/>
<dbReference type="EMBL" id="UINC01189397">
    <property type="protein sequence ID" value="SVE03064.1"/>
    <property type="molecule type" value="Genomic_DNA"/>
</dbReference>
<evidence type="ECO:0000313" key="1">
    <source>
        <dbReference type="EMBL" id="SVE03064.1"/>
    </source>
</evidence>